<keyword evidence="12" id="KW-1185">Reference proteome</keyword>
<comment type="similarity">
    <text evidence="3 7">Belongs to the type-II 3-dehydroquinase family.</text>
</comment>
<proteinExistence type="inferred from homology"/>
<dbReference type="UniPathway" id="UPA00053">
    <property type="reaction ID" value="UER00086"/>
</dbReference>
<dbReference type="EC" id="4.2.1.10" evidence="5 7"/>
<comment type="subunit">
    <text evidence="4 7">Homododecamer.</text>
</comment>
<dbReference type="PANTHER" id="PTHR21272:SF3">
    <property type="entry name" value="CATABOLIC 3-DEHYDROQUINASE"/>
    <property type="match status" value="1"/>
</dbReference>
<keyword evidence="7" id="KW-0057">Aromatic amino acid biosynthesis</keyword>
<dbReference type="PROSITE" id="PS01029">
    <property type="entry name" value="DEHYDROQUINASE_II"/>
    <property type="match status" value="1"/>
</dbReference>
<evidence type="ECO:0000256" key="4">
    <source>
        <dbReference type="ARBA" id="ARBA00011193"/>
    </source>
</evidence>
<dbReference type="NCBIfam" id="TIGR01088">
    <property type="entry name" value="aroQ"/>
    <property type="match status" value="1"/>
</dbReference>
<name>A0A5R9F002_9BACL</name>
<dbReference type="InterPro" id="IPR001874">
    <property type="entry name" value="DHquinase_II"/>
</dbReference>
<accession>A0A5R9F002</accession>
<dbReference type="OrthoDB" id="9790793at2"/>
<feature type="binding site" evidence="7 9">
    <location>
        <position position="80"/>
    </location>
    <ligand>
        <name>substrate</name>
    </ligand>
</feature>
<reference evidence="11 12" key="1">
    <citation type="submission" date="2019-04" db="EMBL/GenBank/DDBJ databases">
        <title>Bacillus caeni sp. nov., a bacterium isolated from mangrove sediment.</title>
        <authorList>
            <person name="Huang H."/>
            <person name="Mo K."/>
            <person name="Hu Y."/>
        </authorList>
    </citation>
    <scope>NUCLEOTIDE SEQUENCE [LARGE SCALE GENOMIC DNA]</scope>
    <source>
        <strain evidence="11 12">HB172195</strain>
    </source>
</reference>
<evidence type="ECO:0000313" key="11">
    <source>
        <dbReference type="EMBL" id="TLS36361.1"/>
    </source>
</evidence>
<gene>
    <name evidence="7 11" type="primary">aroQ</name>
    <name evidence="11" type="ORF">FCL54_15640</name>
</gene>
<comment type="pathway">
    <text evidence="2 7">Metabolic intermediate biosynthesis; chorismate biosynthesis; chorismate from D-erythrose 4-phosphate and phosphoenolpyruvate: step 3/7.</text>
</comment>
<keyword evidence="6 7" id="KW-0456">Lyase</keyword>
<evidence type="ECO:0000256" key="3">
    <source>
        <dbReference type="ARBA" id="ARBA00011037"/>
    </source>
</evidence>
<evidence type="ECO:0000256" key="8">
    <source>
        <dbReference type="PIRSR" id="PIRSR001399-1"/>
    </source>
</evidence>
<evidence type="ECO:0000256" key="5">
    <source>
        <dbReference type="ARBA" id="ARBA00012060"/>
    </source>
</evidence>
<keyword evidence="7" id="KW-0028">Amino-acid biosynthesis</keyword>
<comment type="function">
    <text evidence="7">Catalyzes a trans-dehydration via an enolate intermediate.</text>
</comment>
<organism evidence="11 12">
    <name type="scientific">Exobacillus caeni</name>
    <dbReference type="NCBI Taxonomy" id="2574798"/>
    <lineage>
        <taxon>Bacteria</taxon>
        <taxon>Bacillati</taxon>
        <taxon>Bacillota</taxon>
        <taxon>Bacilli</taxon>
        <taxon>Bacillales</taxon>
        <taxon>Guptibacillaceae</taxon>
        <taxon>Exobacillus</taxon>
    </lineage>
</organism>
<dbReference type="CDD" id="cd00466">
    <property type="entry name" value="DHQase_II"/>
    <property type="match status" value="1"/>
</dbReference>
<protein>
    <recommendedName>
        <fullName evidence="5 7">3-dehydroquinate dehydratase</fullName>
        <shortName evidence="7">3-dehydroquinase</shortName>
        <ecNumber evidence="5 7">4.2.1.10</ecNumber>
    </recommendedName>
    <alternativeName>
        <fullName evidence="7">Type II DHQase</fullName>
    </alternativeName>
</protein>
<dbReference type="RefSeq" id="WP_138127679.1">
    <property type="nucleotide sequence ID" value="NZ_SWLG01000011.1"/>
</dbReference>
<dbReference type="Gene3D" id="3.40.50.9100">
    <property type="entry name" value="Dehydroquinase, class II"/>
    <property type="match status" value="1"/>
</dbReference>
<dbReference type="PIRSF" id="PIRSF001399">
    <property type="entry name" value="DHquinase_II"/>
    <property type="match status" value="1"/>
</dbReference>
<dbReference type="InterPro" id="IPR036441">
    <property type="entry name" value="DHquinase_II_sf"/>
</dbReference>
<dbReference type="GO" id="GO:0009073">
    <property type="term" value="P:aromatic amino acid family biosynthetic process"/>
    <property type="evidence" value="ECO:0007669"/>
    <property type="project" value="UniProtKB-KW"/>
</dbReference>
<dbReference type="GO" id="GO:0009423">
    <property type="term" value="P:chorismate biosynthetic process"/>
    <property type="evidence" value="ECO:0007669"/>
    <property type="project" value="UniProtKB-UniRule"/>
</dbReference>
<comment type="catalytic activity">
    <reaction evidence="1 7">
        <text>3-dehydroquinate = 3-dehydroshikimate + H2O</text>
        <dbReference type="Rhea" id="RHEA:21096"/>
        <dbReference type="ChEBI" id="CHEBI:15377"/>
        <dbReference type="ChEBI" id="CHEBI:16630"/>
        <dbReference type="ChEBI" id="CHEBI:32364"/>
        <dbReference type="EC" id="4.2.1.10"/>
    </reaction>
</comment>
<dbReference type="Proteomes" id="UP000308230">
    <property type="component" value="Unassembled WGS sequence"/>
</dbReference>
<dbReference type="InterPro" id="IPR018509">
    <property type="entry name" value="DHquinase_II_CS"/>
</dbReference>
<evidence type="ECO:0000256" key="2">
    <source>
        <dbReference type="ARBA" id="ARBA00004902"/>
    </source>
</evidence>
<dbReference type="GO" id="GO:0019631">
    <property type="term" value="P:quinate catabolic process"/>
    <property type="evidence" value="ECO:0007669"/>
    <property type="project" value="TreeGrafter"/>
</dbReference>
<dbReference type="GO" id="GO:0003855">
    <property type="term" value="F:3-dehydroquinate dehydratase activity"/>
    <property type="evidence" value="ECO:0007669"/>
    <property type="project" value="UniProtKB-UniRule"/>
</dbReference>
<sequence>MKQLLVLNGPNLNRLGVREPDVYGNATLKDLEAMIQSFAERTGNKIECRQSNHEGVLIDWIHEADKTARGIVLNPGAFTHYSYAIRDAIASVSVPVVEVHISNVHTREPFRHHSVISPVTSGQIVGLGLHGYELALQALLEIKKEE</sequence>
<dbReference type="HAMAP" id="MF_00169">
    <property type="entry name" value="AroQ"/>
    <property type="match status" value="1"/>
</dbReference>
<feature type="binding site" evidence="7 9">
    <location>
        <position position="111"/>
    </location>
    <ligand>
        <name>substrate</name>
    </ligand>
</feature>
<dbReference type="PANTHER" id="PTHR21272">
    <property type="entry name" value="CATABOLIC 3-DEHYDROQUINASE"/>
    <property type="match status" value="1"/>
</dbReference>
<dbReference type="AlphaFoldDB" id="A0A5R9F002"/>
<evidence type="ECO:0000313" key="12">
    <source>
        <dbReference type="Proteomes" id="UP000308230"/>
    </source>
</evidence>
<feature type="active site" description="Proton donor" evidence="7 8">
    <location>
        <position position="100"/>
    </location>
</feature>
<dbReference type="Pfam" id="PF01220">
    <property type="entry name" value="DHquinase_II"/>
    <property type="match status" value="1"/>
</dbReference>
<evidence type="ECO:0000256" key="10">
    <source>
        <dbReference type="PIRSR" id="PIRSR001399-3"/>
    </source>
</evidence>
<feature type="site" description="Transition state stabilizer" evidence="7 10">
    <location>
        <position position="18"/>
    </location>
</feature>
<comment type="caution">
    <text evidence="11">The sequence shown here is derived from an EMBL/GenBank/DDBJ whole genome shotgun (WGS) entry which is preliminary data.</text>
</comment>
<dbReference type="NCBIfam" id="NF003805">
    <property type="entry name" value="PRK05395.1-2"/>
    <property type="match status" value="1"/>
</dbReference>
<dbReference type="EMBL" id="SWLG01000011">
    <property type="protein sequence ID" value="TLS36361.1"/>
    <property type="molecule type" value="Genomic_DNA"/>
</dbReference>
<feature type="binding site" evidence="7 9">
    <location>
        <position position="74"/>
    </location>
    <ligand>
        <name>substrate</name>
    </ligand>
</feature>
<evidence type="ECO:0000256" key="9">
    <source>
        <dbReference type="PIRSR" id="PIRSR001399-2"/>
    </source>
</evidence>
<dbReference type="NCBIfam" id="NF003807">
    <property type="entry name" value="PRK05395.1-4"/>
    <property type="match status" value="1"/>
</dbReference>
<dbReference type="GO" id="GO:0008652">
    <property type="term" value="P:amino acid biosynthetic process"/>
    <property type="evidence" value="ECO:0007669"/>
    <property type="project" value="UniProtKB-KW"/>
</dbReference>
<feature type="binding site" evidence="7 9">
    <location>
        <begin position="101"/>
        <end position="102"/>
    </location>
    <ligand>
        <name>substrate</name>
    </ligand>
</feature>
<feature type="binding site" evidence="7 9">
    <location>
        <position position="87"/>
    </location>
    <ligand>
        <name>substrate</name>
    </ligand>
</feature>
<dbReference type="SUPFAM" id="SSF52304">
    <property type="entry name" value="Type II 3-dehydroquinate dehydratase"/>
    <property type="match status" value="1"/>
</dbReference>
<evidence type="ECO:0000256" key="6">
    <source>
        <dbReference type="ARBA" id="ARBA00023239"/>
    </source>
</evidence>
<evidence type="ECO:0000256" key="7">
    <source>
        <dbReference type="HAMAP-Rule" id="MF_00169"/>
    </source>
</evidence>
<evidence type="ECO:0000256" key="1">
    <source>
        <dbReference type="ARBA" id="ARBA00001864"/>
    </source>
</evidence>
<feature type="active site" description="Proton acceptor" evidence="7 8">
    <location>
        <position position="23"/>
    </location>
</feature>
<dbReference type="NCBIfam" id="NF003806">
    <property type="entry name" value="PRK05395.1-3"/>
    <property type="match status" value="1"/>
</dbReference>